<feature type="domain" description="Anaphase-promoting complex subunit 4-like WD40" evidence="5">
    <location>
        <begin position="180"/>
        <end position="229"/>
    </location>
</feature>
<dbReference type="InterPro" id="IPR015943">
    <property type="entry name" value="WD40/YVTN_repeat-like_dom_sf"/>
</dbReference>
<accession>A0A7D8UYN6</accession>
<dbReference type="OrthoDB" id="10261640at2759"/>
<dbReference type="InterPro" id="IPR024977">
    <property type="entry name" value="Apc4-like_WD40_dom"/>
</dbReference>
<keyword evidence="7" id="KW-1185">Reference proteome</keyword>
<dbReference type="PROSITE" id="PS00678">
    <property type="entry name" value="WD_REPEATS_1"/>
    <property type="match status" value="2"/>
</dbReference>
<dbReference type="InterPro" id="IPR036322">
    <property type="entry name" value="WD40_repeat_dom_sf"/>
</dbReference>
<reference evidence="6 7" key="1">
    <citation type="journal article" date="2019" name="PLoS Genet.">
        <title>Convergent evolution of linked mating-type loci in basidiomycete fungi.</title>
        <authorList>
            <person name="Sun S."/>
            <person name="Coelho M.A."/>
            <person name="Heitman J."/>
            <person name="Nowrousian M."/>
        </authorList>
    </citation>
    <scope>NUCLEOTIDE SEQUENCE [LARGE SCALE GENOMIC DNA]</scope>
    <source>
        <strain evidence="6 7">CBS 4282</strain>
    </source>
</reference>
<evidence type="ECO:0000256" key="1">
    <source>
        <dbReference type="ARBA" id="ARBA00022574"/>
    </source>
</evidence>
<feature type="repeat" description="WD" evidence="3">
    <location>
        <begin position="121"/>
        <end position="152"/>
    </location>
</feature>
<dbReference type="CDD" id="cd00200">
    <property type="entry name" value="WD40"/>
    <property type="match status" value="1"/>
</dbReference>
<dbReference type="PANTHER" id="PTHR19857">
    <property type="entry name" value="MITOCHONDRIAL DIVISION PROTEIN 1-RELATED"/>
    <property type="match status" value="1"/>
</dbReference>
<dbReference type="InterPro" id="IPR019775">
    <property type="entry name" value="WD40_repeat_CS"/>
</dbReference>
<keyword evidence="2" id="KW-0677">Repeat</keyword>
<dbReference type="PROSITE" id="PS50082">
    <property type="entry name" value="WD_REPEATS_2"/>
    <property type="match status" value="3"/>
</dbReference>
<dbReference type="PANTHER" id="PTHR19857:SF8">
    <property type="entry name" value="ANGIO-ASSOCIATED MIGRATORY CELL PROTEIN"/>
    <property type="match status" value="1"/>
</dbReference>
<evidence type="ECO:0000313" key="6">
    <source>
        <dbReference type="EMBL" id="TXT06095.1"/>
    </source>
</evidence>
<feature type="repeat" description="WD" evidence="3">
    <location>
        <begin position="193"/>
        <end position="224"/>
    </location>
</feature>
<name>A0A7D8UYN6_VANHU</name>
<feature type="compositionally biased region" description="Acidic residues" evidence="4">
    <location>
        <begin position="1"/>
        <end position="37"/>
    </location>
</feature>
<evidence type="ECO:0000256" key="4">
    <source>
        <dbReference type="SAM" id="MobiDB-lite"/>
    </source>
</evidence>
<dbReference type="InterPro" id="IPR001680">
    <property type="entry name" value="WD40_rpt"/>
</dbReference>
<dbReference type="EMBL" id="QKWK01000010">
    <property type="protein sequence ID" value="TXT06095.1"/>
    <property type="molecule type" value="Genomic_DNA"/>
</dbReference>
<keyword evidence="1 3" id="KW-0853">WD repeat</keyword>
<evidence type="ECO:0000256" key="2">
    <source>
        <dbReference type="ARBA" id="ARBA00022737"/>
    </source>
</evidence>
<dbReference type="Proteomes" id="UP000473826">
    <property type="component" value="Unassembled WGS sequence"/>
</dbReference>
<proteinExistence type="predicted"/>
<organism evidence="6 7">
    <name type="scientific">Vanrija humicola</name>
    <name type="common">Yeast</name>
    <name type="synonym">Cryptococcus humicola</name>
    <dbReference type="NCBI Taxonomy" id="5417"/>
    <lineage>
        <taxon>Eukaryota</taxon>
        <taxon>Fungi</taxon>
        <taxon>Dikarya</taxon>
        <taxon>Basidiomycota</taxon>
        <taxon>Agaricomycotina</taxon>
        <taxon>Tremellomycetes</taxon>
        <taxon>Trichosporonales</taxon>
        <taxon>Trichosporonaceae</taxon>
        <taxon>Vanrija</taxon>
    </lineage>
</organism>
<feature type="repeat" description="WD" evidence="3">
    <location>
        <begin position="372"/>
        <end position="415"/>
    </location>
</feature>
<feature type="compositionally biased region" description="Basic and acidic residues" evidence="4">
    <location>
        <begin position="46"/>
        <end position="59"/>
    </location>
</feature>
<evidence type="ECO:0000259" key="5">
    <source>
        <dbReference type="Pfam" id="PF12894"/>
    </source>
</evidence>
<evidence type="ECO:0000256" key="3">
    <source>
        <dbReference type="PROSITE-ProRule" id="PRU00221"/>
    </source>
</evidence>
<dbReference type="Pfam" id="PF12894">
    <property type="entry name" value="ANAPC4_WD40"/>
    <property type="match status" value="1"/>
</dbReference>
<dbReference type="Gene3D" id="2.130.10.10">
    <property type="entry name" value="YVTN repeat-like/Quinoprotein amine dehydrogenase"/>
    <property type="match status" value="1"/>
</dbReference>
<dbReference type="PROSITE" id="PS50294">
    <property type="entry name" value="WD_REPEATS_REGION"/>
    <property type="match status" value="1"/>
</dbReference>
<evidence type="ECO:0000313" key="7">
    <source>
        <dbReference type="Proteomes" id="UP000473826"/>
    </source>
</evidence>
<comment type="caution">
    <text evidence="6">The sequence shown here is derived from an EMBL/GenBank/DDBJ whole genome shotgun (WGS) entry which is preliminary data.</text>
</comment>
<sequence length="461" mass="49174">MPYDEPEEDLILGEEDIDEVYEDEGSDAEFDDEEEELTAPSGTEPMIKDEPGEPRERPDNAVGGTFLHNPDSAIFALALHPSFPNPPLAVSGGQDDRGFIFSPIPAGKGPFTREHFKPIELTGHTDSVAAAAFSTDGEYVATGGLDGRVRVWRRVKSKLHQLRGTTPPDDDPEAWKYWEFITSLEAGGEVQWLTWHPKGPVLAAGCEDATVWMWNLPSGRTMSVLSSHTMASTAGIFPPPAGKQLLTASLDSSLILWNPVQSTYEFKTSIFYPPHAPTLNPSIHGITSLAVTPNGALAAVGGAGGRVRLVALPRGEIVNTLEGHALRESVEALVFVDLLNGADGNKGVVLVSAGTDGQVFVFDATSGRVRAQLRHPEPVTAIAAHPAPCQYLVTTSALDRTLRTWDVRTGTLVAEHVGHAGAVNSVAVAPAPEGWESPTGQPQAQVIISAGDEGASIIWKV</sequence>
<dbReference type="AlphaFoldDB" id="A0A7D8UYN6"/>
<feature type="region of interest" description="Disordered" evidence="4">
    <location>
        <begin position="1"/>
        <end position="64"/>
    </location>
</feature>
<gene>
    <name evidence="6" type="ORF">VHUM_03568</name>
</gene>
<dbReference type="Pfam" id="PF00400">
    <property type="entry name" value="WD40"/>
    <property type="match status" value="2"/>
</dbReference>
<dbReference type="SMART" id="SM00320">
    <property type="entry name" value="WD40"/>
    <property type="match status" value="8"/>
</dbReference>
<protein>
    <recommendedName>
        <fullName evidence="5">Anaphase-promoting complex subunit 4-like WD40 domain-containing protein</fullName>
    </recommendedName>
</protein>
<dbReference type="SUPFAM" id="SSF50978">
    <property type="entry name" value="WD40 repeat-like"/>
    <property type="match status" value="1"/>
</dbReference>
<dbReference type="InterPro" id="IPR051179">
    <property type="entry name" value="WD_repeat_multifunction"/>
</dbReference>